<protein>
    <submittedName>
        <fullName evidence="1">Uncharacterized protein</fullName>
    </submittedName>
</protein>
<dbReference type="EMBL" id="JADCNL010000011">
    <property type="protein sequence ID" value="KAG0461295.1"/>
    <property type="molecule type" value="Genomic_DNA"/>
</dbReference>
<dbReference type="OrthoDB" id="67851at2759"/>
<reference evidence="1 2" key="1">
    <citation type="journal article" date="2020" name="Nat. Food">
        <title>A phased Vanilla planifolia genome enables genetic improvement of flavour and production.</title>
        <authorList>
            <person name="Hasing T."/>
            <person name="Tang H."/>
            <person name="Brym M."/>
            <person name="Khazi F."/>
            <person name="Huang T."/>
            <person name="Chambers A.H."/>
        </authorList>
    </citation>
    <scope>NUCLEOTIDE SEQUENCE [LARGE SCALE GENOMIC DNA]</scope>
    <source>
        <tissue evidence="1">Leaf</tissue>
    </source>
</reference>
<sequence length="90" mass="10007">MKKKIRCCMAFILPCGAGDHVEEIGHVVSTDNLMRVHPKQVLLEPTPMDSVDQNWPGNNEPRRPAVFHPRPTVYFLALVSSSTAPNELVA</sequence>
<evidence type="ECO:0000313" key="1">
    <source>
        <dbReference type="EMBL" id="KAG0461295.1"/>
    </source>
</evidence>
<comment type="caution">
    <text evidence="1">The sequence shown here is derived from an EMBL/GenBank/DDBJ whole genome shotgun (WGS) entry which is preliminary data.</text>
</comment>
<proteinExistence type="predicted"/>
<organism evidence="1 2">
    <name type="scientific">Vanilla planifolia</name>
    <name type="common">Vanilla</name>
    <dbReference type="NCBI Taxonomy" id="51239"/>
    <lineage>
        <taxon>Eukaryota</taxon>
        <taxon>Viridiplantae</taxon>
        <taxon>Streptophyta</taxon>
        <taxon>Embryophyta</taxon>
        <taxon>Tracheophyta</taxon>
        <taxon>Spermatophyta</taxon>
        <taxon>Magnoliopsida</taxon>
        <taxon>Liliopsida</taxon>
        <taxon>Asparagales</taxon>
        <taxon>Orchidaceae</taxon>
        <taxon>Vanilloideae</taxon>
        <taxon>Vanilleae</taxon>
        <taxon>Vanilla</taxon>
    </lineage>
</organism>
<gene>
    <name evidence="1" type="ORF">HPP92_021592</name>
</gene>
<accession>A0A835PZ50</accession>
<evidence type="ECO:0000313" key="2">
    <source>
        <dbReference type="Proteomes" id="UP000636800"/>
    </source>
</evidence>
<dbReference type="Proteomes" id="UP000636800">
    <property type="component" value="Chromosome 11"/>
</dbReference>
<keyword evidence="2" id="KW-1185">Reference proteome</keyword>
<name>A0A835PZ50_VANPL</name>
<dbReference type="AlphaFoldDB" id="A0A835PZ50"/>